<dbReference type="RefSeq" id="WP_341407186.1">
    <property type="nucleotide sequence ID" value="NZ_JBBUKT010000011.1"/>
</dbReference>
<gene>
    <name evidence="1" type="ORF">WKV53_23100</name>
</gene>
<dbReference type="Proteomes" id="UP001371305">
    <property type="component" value="Unassembled WGS sequence"/>
</dbReference>
<name>A0ABU9B0I4_9BACT</name>
<evidence type="ECO:0000313" key="2">
    <source>
        <dbReference type="Proteomes" id="UP001371305"/>
    </source>
</evidence>
<comment type="caution">
    <text evidence="1">The sequence shown here is derived from an EMBL/GenBank/DDBJ whole genome shotgun (WGS) entry which is preliminary data.</text>
</comment>
<evidence type="ECO:0008006" key="3">
    <source>
        <dbReference type="Google" id="ProtNLM"/>
    </source>
</evidence>
<protein>
    <recommendedName>
        <fullName evidence="3">DUF2383 domain-containing protein</fullName>
    </recommendedName>
</protein>
<dbReference type="Gene3D" id="1.20.1260.10">
    <property type="match status" value="1"/>
</dbReference>
<keyword evidence="2" id="KW-1185">Reference proteome</keyword>
<sequence>MYELRLPTQAPFVTLQTALTRTLDAAIAYRHASRLSESRLLAKVCQTFADERNEQADRIAGLIDENGDVPDFGFSGEADFQQLWMTLVNRRFPTFLEGLPRECERCDLRLERVLLRLVNEGAPHRHQLGEILRDVRTGLARLHELRDPHVVLPAFSH</sequence>
<organism evidence="1 2">
    <name type="scientific">Luteolibacter soli</name>
    <dbReference type="NCBI Taxonomy" id="3135280"/>
    <lineage>
        <taxon>Bacteria</taxon>
        <taxon>Pseudomonadati</taxon>
        <taxon>Verrucomicrobiota</taxon>
        <taxon>Verrucomicrobiia</taxon>
        <taxon>Verrucomicrobiales</taxon>
        <taxon>Verrucomicrobiaceae</taxon>
        <taxon>Luteolibacter</taxon>
    </lineage>
</organism>
<dbReference type="InterPro" id="IPR012347">
    <property type="entry name" value="Ferritin-like"/>
</dbReference>
<accession>A0ABU9B0I4</accession>
<dbReference type="EMBL" id="JBBUKT010000011">
    <property type="protein sequence ID" value="MEK7953421.1"/>
    <property type="molecule type" value="Genomic_DNA"/>
</dbReference>
<evidence type="ECO:0000313" key="1">
    <source>
        <dbReference type="EMBL" id="MEK7953421.1"/>
    </source>
</evidence>
<proteinExistence type="predicted"/>
<reference evidence="1 2" key="1">
    <citation type="submission" date="2024-04" db="EMBL/GenBank/DDBJ databases">
        <title>Luteolibacter sp. isolated from soil.</title>
        <authorList>
            <person name="An J."/>
        </authorList>
    </citation>
    <scope>NUCLEOTIDE SEQUENCE [LARGE SCALE GENOMIC DNA]</scope>
    <source>
        <strain evidence="1 2">Y139</strain>
    </source>
</reference>